<organism evidence="1 2">
    <name type="scientific">Komagataeibacter intermedius AF2</name>
    <dbReference type="NCBI Taxonomy" id="1458464"/>
    <lineage>
        <taxon>Bacteria</taxon>
        <taxon>Pseudomonadati</taxon>
        <taxon>Pseudomonadota</taxon>
        <taxon>Alphaproteobacteria</taxon>
        <taxon>Acetobacterales</taxon>
        <taxon>Acetobacteraceae</taxon>
        <taxon>Komagataeibacter</taxon>
    </lineage>
</organism>
<dbReference type="InterPro" id="IPR023614">
    <property type="entry name" value="Porin_dom_sf"/>
</dbReference>
<evidence type="ECO:0008006" key="3">
    <source>
        <dbReference type="Google" id="ProtNLM"/>
    </source>
</evidence>
<dbReference type="EMBL" id="JUFX02000236">
    <property type="protein sequence ID" value="KPH85511.1"/>
    <property type="molecule type" value="Genomic_DNA"/>
</dbReference>
<dbReference type="AlphaFoldDB" id="A0A0N1N423"/>
<gene>
    <name evidence="1" type="ORF">GLUCOINTEAF2_0201099</name>
</gene>
<dbReference type="Proteomes" id="UP000031553">
    <property type="component" value="Unassembled WGS sequence"/>
</dbReference>
<reference evidence="1 2" key="1">
    <citation type="submission" date="2015-07" db="EMBL/GenBank/DDBJ databases">
        <title>Draft Genome Sequence of Komagataeibacter intermedius Strain AF2, Isolated from Kombucha Tea.</title>
        <authorList>
            <person name="Santos R.A."/>
            <person name="Berretta A.A."/>
            <person name="Barud H.S."/>
            <person name="Ribeiro S.J."/>
            <person name="Gonzalez-Garcia L.N."/>
            <person name="Zucchi T.D."/>
            <person name="Goldman G.H."/>
            <person name="Riano-Pachon D.M."/>
        </authorList>
    </citation>
    <scope>NUCLEOTIDE SEQUENCE [LARGE SCALE GENOMIC DNA]</scope>
    <source>
        <strain evidence="1 2">AF2</strain>
    </source>
</reference>
<protein>
    <recommendedName>
        <fullName evidence="3">Porin</fullName>
    </recommendedName>
</protein>
<proteinExistence type="predicted"/>
<dbReference type="Gene3D" id="2.40.160.10">
    <property type="entry name" value="Porin"/>
    <property type="match status" value="1"/>
</dbReference>
<evidence type="ECO:0000313" key="1">
    <source>
        <dbReference type="EMBL" id="KPH85511.1"/>
    </source>
</evidence>
<accession>A0A0N1N423</accession>
<name>A0A0N1N423_9PROT</name>
<dbReference type="SUPFAM" id="SSF56935">
    <property type="entry name" value="Porins"/>
    <property type="match status" value="1"/>
</dbReference>
<sequence length="620" mass="65325">MSPDRACRTRWGPLTRRVLYNRNADREFNTMSAGKLARIGAVVVMASGSASLAFPEDARADDYSELLDILKAKGSLTQGEYRGLLAHHMQHVHEAAAASSRAPQYMPAQRHMAVPTSAHDQVRTAMGHPIQPPGQIGIGGGGMDPDYVLAQAQQAAASAQASAASAESTWLAAQHSMGLGGGLSFVRMEKYEAGKGLTFKAGPIDINLSGFINGFYTYNSPAGGMPVAGGVSTGSSGFDSSALRNGLLPAGLILKLKTTQNGIDLAAVMGMYPGIDNAKNGAMNANTGGSPVGLGTAGIDFRQVYVTAGNKKWGTFKIGRDLGIFGGDAILDDATLLSVGSTGSNSAPGNTSLGRIGVGYVYADWIPQISYQSPTIKGFQGTIGILQPLDEFDFSGDDANGNAYSAGSTQHSSPMIQGKVTYDFKIGGLSARIWASFLTQHQQDLTVSKTTTVSTQLLEENGGIYNMTTSSTADVSVIPGQKHGVTAEAGEIGTKLTYGPAQFVGYYYRGSGLGTTGLFFDGVASNGRKRASEGYYVQMMYNFTKKFKLVGSYGVSNLYQAPGENDPDLVRRNESEVGAAYYKMTDWLNLVAEYAHTSSAAHGPYKESDNSASGGMILLF</sequence>
<comment type="caution">
    <text evidence="1">The sequence shown here is derived from an EMBL/GenBank/DDBJ whole genome shotgun (WGS) entry which is preliminary data.</text>
</comment>
<evidence type="ECO:0000313" key="2">
    <source>
        <dbReference type="Proteomes" id="UP000031553"/>
    </source>
</evidence>